<feature type="region of interest" description="Disordered" evidence="1">
    <location>
        <begin position="24"/>
        <end position="68"/>
    </location>
</feature>
<dbReference type="SUPFAM" id="SSF47986">
    <property type="entry name" value="DEATH domain"/>
    <property type="match status" value="1"/>
</dbReference>
<evidence type="ECO:0000313" key="4">
    <source>
        <dbReference type="Proteomes" id="UP000225706"/>
    </source>
</evidence>
<feature type="domain" description="Death" evidence="2">
    <location>
        <begin position="324"/>
        <end position="389"/>
    </location>
</feature>
<dbReference type="PROSITE" id="PS50017">
    <property type="entry name" value="DEATH_DOMAIN"/>
    <property type="match status" value="1"/>
</dbReference>
<sequence>MTNISFGKREFNDWPEKVHFISRDSPYPKTVADPTSPEHKPTLRERQSNSQHRMDRIAPMRPDEVSKGKEHVNAGRNTLNSFSTSSSGSYVEKLIVRKELIMDVLSLYLDRSIYPKFRGAPLFAQRWEHLADQCKVDVKVKKQCGSFAHLSPSEAMFEYLCQSGKSVTVGILKQYLLEISRKDVHDELANNQDLLDDANVNDLCDKHPETLWNVCLNLDDMRSVSHWYHLGLKIGINGERLKSFKDPSEFSPSQAILEKIETLRPQLPLTEMQMVLKELEKWIPGIGNVLNDLLDPSSTIKTLLDELDVVGKLTALLDIEERAWMQFGCKLGMNRLELNSLREEGPPSPTKLLMKHIVAREPDLTMKFFLGALANIKRFDVINELKQFFVENDIDNILREGNHLQQDNISLL</sequence>
<dbReference type="OrthoDB" id="5986690at2759"/>
<feature type="compositionally biased region" description="Basic and acidic residues" evidence="1">
    <location>
        <begin position="36"/>
        <end position="68"/>
    </location>
</feature>
<dbReference type="InterPro" id="IPR011029">
    <property type="entry name" value="DEATH-like_dom_sf"/>
</dbReference>
<evidence type="ECO:0000256" key="1">
    <source>
        <dbReference type="SAM" id="MobiDB-lite"/>
    </source>
</evidence>
<dbReference type="GO" id="GO:0007165">
    <property type="term" value="P:signal transduction"/>
    <property type="evidence" value="ECO:0007669"/>
    <property type="project" value="InterPro"/>
</dbReference>
<evidence type="ECO:0000313" key="3">
    <source>
        <dbReference type="EMBL" id="PFX29768.1"/>
    </source>
</evidence>
<comment type="caution">
    <text evidence="3">The sequence shown here is derived from an EMBL/GenBank/DDBJ whole genome shotgun (WGS) entry which is preliminary data.</text>
</comment>
<protein>
    <recommendedName>
        <fullName evidence="2">Death domain-containing protein</fullName>
    </recommendedName>
</protein>
<reference evidence="4" key="1">
    <citation type="journal article" date="2017" name="bioRxiv">
        <title>Comparative analysis of the genomes of Stylophora pistillata and Acropora digitifera provides evidence for extensive differences between species of corals.</title>
        <authorList>
            <person name="Voolstra C.R."/>
            <person name="Li Y."/>
            <person name="Liew Y.J."/>
            <person name="Baumgarten S."/>
            <person name="Zoccola D."/>
            <person name="Flot J.-F."/>
            <person name="Tambutte S."/>
            <person name="Allemand D."/>
            <person name="Aranda M."/>
        </authorList>
    </citation>
    <scope>NUCLEOTIDE SEQUENCE [LARGE SCALE GENOMIC DNA]</scope>
</reference>
<dbReference type="Gene3D" id="1.10.533.10">
    <property type="entry name" value="Death Domain, Fas"/>
    <property type="match status" value="2"/>
</dbReference>
<organism evidence="3 4">
    <name type="scientific">Stylophora pistillata</name>
    <name type="common">Smooth cauliflower coral</name>
    <dbReference type="NCBI Taxonomy" id="50429"/>
    <lineage>
        <taxon>Eukaryota</taxon>
        <taxon>Metazoa</taxon>
        <taxon>Cnidaria</taxon>
        <taxon>Anthozoa</taxon>
        <taxon>Hexacorallia</taxon>
        <taxon>Scleractinia</taxon>
        <taxon>Astrocoeniina</taxon>
        <taxon>Pocilloporidae</taxon>
        <taxon>Stylophora</taxon>
    </lineage>
</organism>
<dbReference type="Pfam" id="PF00531">
    <property type="entry name" value="Death"/>
    <property type="match status" value="1"/>
</dbReference>
<dbReference type="EMBL" id="LSMT01000061">
    <property type="protein sequence ID" value="PFX29768.1"/>
    <property type="molecule type" value="Genomic_DNA"/>
</dbReference>
<evidence type="ECO:0000259" key="2">
    <source>
        <dbReference type="PROSITE" id="PS50017"/>
    </source>
</evidence>
<dbReference type="AlphaFoldDB" id="A0A2B4SMF8"/>
<name>A0A2B4SMF8_STYPI</name>
<proteinExistence type="predicted"/>
<accession>A0A2B4SMF8</accession>
<keyword evidence="4" id="KW-1185">Reference proteome</keyword>
<gene>
    <name evidence="3" type="ORF">AWC38_SpisGene5461</name>
</gene>
<dbReference type="InterPro" id="IPR000488">
    <property type="entry name" value="Death_dom"/>
</dbReference>
<dbReference type="Proteomes" id="UP000225706">
    <property type="component" value="Unassembled WGS sequence"/>
</dbReference>